<dbReference type="RefSeq" id="WP_371756180.1">
    <property type="nucleotide sequence ID" value="NZ_JAYJLD010000074.1"/>
</dbReference>
<keyword evidence="1" id="KW-0812">Transmembrane</keyword>
<accession>A0ABU5ZNG6</accession>
<evidence type="ECO:0000313" key="2">
    <source>
        <dbReference type="EMBL" id="MEB3104053.1"/>
    </source>
</evidence>
<sequence>MAKKVGLLATILIFAKKLWFLIIAGLAVIPKMSRKVFGRRTSPSLPQAAEAVQEQHPAFQENIDQRDLPVQAENSKPMN</sequence>
<dbReference type="Proteomes" id="UP001310386">
    <property type="component" value="Unassembled WGS sequence"/>
</dbReference>
<keyword evidence="1" id="KW-1133">Transmembrane helix</keyword>
<comment type="caution">
    <text evidence="2">The sequence shown here is derived from an EMBL/GenBank/DDBJ whole genome shotgun (WGS) entry which is preliminary data.</text>
</comment>
<reference evidence="2" key="1">
    <citation type="submission" date="2023-12" db="EMBL/GenBank/DDBJ databases">
        <title>Fervidustalea candida gen. nov., sp. nov., a novel member of the family Paenibacillaceae isolated from a geothermal area.</title>
        <authorList>
            <person name="Li W.-J."/>
            <person name="Jiao J.-Y."/>
            <person name="Chen Y."/>
        </authorList>
    </citation>
    <scope>NUCLEOTIDE SEQUENCE</scope>
    <source>
        <strain evidence="2">SYSU GA230002</strain>
    </source>
</reference>
<keyword evidence="1" id="KW-0472">Membrane</keyword>
<keyword evidence="3" id="KW-1185">Reference proteome</keyword>
<name>A0ABU5ZNG6_9BACL</name>
<dbReference type="EMBL" id="JAYJLD010000074">
    <property type="protein sequence ID" value="MEB3104053.1"/>
    <property type="molecule type" value="Genomic_DNA"/>
</dbReference>
<gene>
    <name evidence="2" type="ORF">VF724_20790</name>
</gene>
<evidence type="ECO:0000313" key="3">
    <source>
        <dbReference type="Proteomes" id="UP001310386"/>
    </source>
</evidence>
<feature type="transmembrane region" description="Helical" evidence="1">
    <location>
        <begin position="6"/>
        <end position="29"/>
    </location>
</feature>
<protein>
    <submittedName>
        <fullName evidence="2">Uncharacterized protein</fullName>
    </submittedName>
</protein>
<proteinExistence type="predicted"/>
<evidence type="ECO:0000256" key="1">
    <source>
        <dbReference type="SAM" id="Phobius"/>
    </source>
</evidence>
<organism evidence="2 3">
    <name type="scientific">Ferviditalea candida</name>
    <dbReference type="NCBI Taxonomy" id="3108399"/>
    <lineage>
        <taxon>Bacteria</taxon>
        <taxon>Bacillati</taxon>
        <taxon>Bacillota</taxon>
        <taxon>Bacilli</taxon>
        <taxon>Bacillales</taxon>
        <taxon>Paenibacillaceae</taxon>
        <taxon>Ferviditalea</taxon>
    </lineage>
</organism>